<evidence type="ECO:0000313" key="2">
    <source>
        <dbReference type="Proteomes" id="UP001055811"/>
    </source>
</evidence>
<reference evidence="2" key="1">
    <citation type="journal article" date="2022" name="Mol. Ecol. Resour.">
        <title>The genomes of chicory, endive, great burdock and yacon provide insights into Asteraceae palaeo-polyploidization history and plant inulin production.</title>
        <authorList>
            <person name="Fan W."/>
            <person name="Wang S."/>
            <person name="Wang H."/>
            <person name="Wang A."/>
            <person name="Jiang F."/>
            <person name="Liu H."/>
            <person name="Zhao H."/>
            <person name="Xu D."/>
            <person name="Zhang Y."/>
        </authorList>
    </citation>
    <scope>NUCLEOTIDE SEQUENCE [LARGE SCALE GENOMIC DNA]</scope>
    <source>
        <strain evidence="2">cv. Punajuju</strain>
    </source>
</reference>
<dbReference type="Proteomes" id="UP001055811">
    <property type="component" value="Linkage Group LG06"/>
</dbReference>
<sequence>MRGDVALGLDGGGVSGSSRGGANGDSEHRPPPEEFSLKETSPKIAGAGNYVGDKLTSTYDLVEQMQYLYIRVVKAKELPPKDVTGSCDPYVEVKLGNYKGITRHFEKKSNPEWDHVFAFSQDRIQASFVEIVVKDKDVVMDDFIGRIMFELLDVPRRVPPDSPLAPQWYKLEDKKGEKLKHGEIMLAVWKGTQADECFSEAWHSDAATMGREGISNIRGKVYLSPKLWYVRVNVIECQDLVPSDRNKPVEACVKVALGGHSTRTRISPVKTSNPTWNEDLVFVAAEPFEEGLMFTVEDRGNKDEDILLNSNLKPNRVSKQG</sequence>
<organism evidence="1 2">
    <name type="scientific">Cichorium intybus</name>
    <name type="common">Chicory</name>
    <dbReference type="NCBI Taxonomy" id="13427"/>
    <lineage>
        <taxon>Eukaryota</taxon>
        <taxon>Viridiplantae</taxon>
        <taxon>Streptophyta</taxon>
        <taxon>Embryophyta</taxon>
        <taxon>Tracheophyta</taxon>
        <taxon>Spermatophyta</taxon>
        <taxon>Magnoliopsida</taxon>
        <taxon>eudicotyledons</taxon>
        <taxon>Gunneridae</taxon>
        <taxon>Pentapetalae</taxon>
        <taxon>asterids</taxon>
        <taxon>campanulids</taxon>
        <taxon>Asterales</taxon>
        <taxon>Asteraceae</taxon>
        <taxon>Cichorioideae</taxon>
        <taxon>Cichorieae</taxon>
        <taxon>Cichoriinae</taxon>
        <taxon>Cichorium</taxon>
    </lineage>
</organism>
<evidence type="ECO:0000313" key="1">
    <source>
        <dbReference type="EMBL" id="KAI3721948.1"/>
    </source>
</evidence>
<accession>A0ACB9BIH6</accession>
<name>A0ACB9BIH6_CICIN</name>
<comment type="caution">
    <text evidence="1">The sequence shown here is derived from an EMBL/GenBank/DDBJ whole genome shotgun (WGS) entry which is preliminary data.</text>
</comment>
<gene>
    <name evidence="1" type="ORF">L2E82_32968</name>
</gene>
<reference evidence="1 2" key="2">
    <citation type="journal article" date="2022" name="Mol. Ecol. Resour.">
        <title>The genomes of chicory, endive, great burdock and yacon provide insights into Asteraceae paleo-polyploidization history and plant inulin production.</title>
        <authorList>
            <person name="Fan W."/>
            <person name="Wang S."/>
            <person name="Wang H."/>
            <person name="Wang A."/>
            <person name="Jiang F."/>
            <person name="Liu H."/>
            <person name="Zhao H."/>
            <person name="Xu D."/>
            <person name="Zhang Y."/>
        </authorList>
    </citation>
    <scope>NUCLEOTIDE SEQUENCE [LARGE SCALE GENOMIC DNA]</scope>
    <source>
        <strain evidence="2">cv. Punajuju</strain>
        <tissue evidence="1">Leaves</tissue>
    </source>
</reference>
<proteinExistence type="predicted"/>
<dbReference type="EMBL" id="CM042014">
    <property type="protein sequence ID" value="KAI3721948.1"/>
    <property type="molecule type" value="Genomic_DNA"/>
</dbReference>
<keyword evidence="2" id="KW-1185">Reference proteome</keyword>
<protein>
    <submittedName>
        <fullName evidence="1">Uncharacterized protein</fullName>
    </submittedName>
</protein>